<name>A0A392N5B2_9FABA</name>
<comment type="caution">
    <text evidence="1">The sequence shown here is derived from an EMBL/GenBank/DDBJ whole genome shotgun (WGS) entry which is preliminary data.</text>
</comment>
<sequence>MGQPAIWNQALIDQNFMPSEGELIKQIPLIKEVVDDQIMWIYSLDGNHTMKTGYHPIGIRPEGPSNRDTPIKCLKQTWYPVQHYMSQMVLGPLSGAATWDTSGAMDPMTDSTTQRNYFGNIIQGIQALKN</sequence>
<keyword evidence="2" id="KW-1185">Reference proteome</keyword>
<evidence type="ECO:0000313" key="2">
    <source>
        <dbReference type="Proteomes" id="UP000265520"/>
    </source>
</evidence>
<dbReference type="EMBL" id="LXQA010028082">
    <property type="protein sequence ID" value="MCH94762.1"/>
    <property type="molecule type" value="Genomic_DNA"/>
</dbReference>
<protein>
    <submittedName>
        <fullName evidence="1">Uncharacterized protein</fullName>
    </submittedName>
</protein>
<gene>
    <name evidence="1" type="ORF">A2U01_0015727</name>
</gene>
<evidence type="ECO:0000313" key="1">
    <source>
        <dbReference type="EMBL" id="MCH94762.1"/>
    </source>
</evidence>
<proteinExistence type="predicted"/>
<organism evidence="1 2">
    <name type="scientific">Trifolium medium</name>
    <dbReference type="NCBI Taxonomy" id="97028"/>
    <lineage>
        <taxon>Eukaryota</taxon>
        <taxon>Viridiplantae</taxon>
        <taxon>Streptophyta</taxon>
        <taxon>Embryophyta</taxon>
        <taxon>Tracheophyta</taxon>
        <taxon>Spermatophyta</taxon>
        <taxon>Magnoliopsida</taxon>
        <taxon>eudicotyledons</taxon>
        <taxon>Gunneridae</taxon>
        <taxon>Pentapetalae</taxon>
        <taxon>rosids</taxon>
        <taxon>fabids</taxon>
        <taxon>Fabales</taxon>
        <taxon>Fabaceae</taxon>
        <taxon>Papilionoideae</taxon>
        <taxon>50 kb inversion clade</taxon>
        <taxon>NPAAA clade</taxon>
        <taxon>Hologalegina</taxon>
        <taxon>IRL clade</taxon>
        <taxon>Trifolieae</taxon>
        <taxon>Trifolium</taxon>
    </lineage>
</organism>
<dbReference type="Proteomes" id="UP000265520">
    <property type="component" value="Unassembled WGS sequence"/>
</dbReference>
<dbReference type="AlphaFoldDB" id="A0A392N5B2"/>
<reference evidence="1 2" key="1">
    <citation type="journal article" date="2018" name="Front. Plant Sci.">
        <title>Red Clover (Trifolium pratense) and Zigzag Clover (T. medium) - A Picture of Genomic Similarities and Differences.</title>
        <authorList>
            <person name="Dluhosova J."/>
            <person name="Istvanek J."/>
            <person name="Nedelnik J."/>
            <person name="Repkova J."/>
        </authorList>
    </citation>
    <scope>NUCLEOTIDE SEQUENCE [LARGE SCALE GENOMIC DNA]</scope>
    <source>
        <strain evidence="2">cv. 10/8</strain>
        <tissue evidence="1">Leaf</tissue>
    </source>
</reference>
<accession>A0A392N5B2</accession>